<feature type="region of interest" description="Disordered" evidence="2">
    <location>
        <begin position="140"/>
        <end position="166"/>
    </location>
</feature>
<sequence>MGTYDILNKASLCLYHRDYDYELAYNWSLRFQTRFRSMGPFLFLKNSKESLQLAYAELFIIYAKTENEAKGLEQKQQKSSKSLPKLTDLRIQYQTRAERSICLWTGSQCRRRKREILEIGDNDRGLCQWRQSYVEEHTNAEQNEIDGGSLRRTTPATVAMSRRRTP</sequence>
<name>A0A834SK82_9FABA</name>
<keyword evidence="4" id="KW-1185">Reference proteome</keyword>
<keyword evidence="1" id="KW-0175">Coiled coil</keyword>
<dbReference type="AlphaFoldDB" id="A0A834SK82"/>
<feature type="coiled-coil region" evidence="1">
    <location>
        <begin position="55"/>
        <end position="82"/>
    </location>
</feature>
<protein>
    <submittedName>
        <fullName evidence="3">Uncharacterized protein</fullName>
    </submittedName>
</protein>
<dbReference type="Proteomes" id="UP000634136">
    <property type="component" value="Unassembled WGS sequence"/>
</dbReference>
<evidence type="ECO:0000256" key="1">
    <source>
        <dbReference type="SAM" id="Coils"/>
    </source>
</evidence>
<reference evidence="3" key="1">
    <citation type="submission" date="2020-09" db="EMBL/GenBank/DDBJ databases">
        <title>Genome-Enabled Discovery of Anthraquinone Biosynthesis in Senna tora.</title>
        <authorList>
            <person name="Kang S.-H."/>
            <person name="Pandey R.P."/>
            <person name="Lee C.-M."/>
            <person name="Sim J.-S."/>
            <person name="Jeong J.-T."/>
            <person name="Choi B.-S."/>
            <person name="Jung M."/>
            <person name="Ginzburg D."/>
            <person name="Zhao K."/>
            <person name="Won S.Y."/>
            <person name="Oh T.-J."/>
            <person name="Yu Y."/>
            <person name="Kim N.-H."/>
            <person name="Lee O.R."/>
            <person name="Lee T.-H."/>
            <person name="Bashyal P."/>
            <person name="Kim T.-S."/>
            <person name="Lee W.-H."/>
            <person name="Kawkins C."/>
            <person name="Kim C.-K."/>
            <person name="Kim J.S."/>
            <person name="Ahn B.O."/>
            <person name="Rhee S.Y."/>
            <person name="Sohng J.K."/>
        </authorList>
    </citation>
    <scope>NUCLEOTIDE SEQUENCE</scope>
    <source>
        <tissue evidence="3">Leaf</tissue>
    </source>
</reference>
<dbReference type="EMBL" id="JAAIUW010000013">
    <property type="protein sequence ID" value="KAF7802502.1"/>
    <property type="molecule type" value="Genomic_DNA"/>
</dbReference>
<evidence type="ECO:0000313" key="3">
    <source>
        <dbReference type="EMBL" id="KAF7802502.1"/>
    </source>
</evidence>
<proteinExistence type="predicted"/>
<organism evidence="3 4">
    <name type="scientific">Senna tora</name>
    <dbReference type="NCBI Taxonomy" id="362788"/>
    <lineage>
        <taxon>Eukaryota</taxon>
        <taxon>Viridiplantae</taxon>
        <taxon>Streptophyta</taxon>
        <taxon>Embryophyta</taxon>
        <taxon>Tracheophyta</taxon>
        <taxon>Spermatophyta</taxon>
        <taxon>Magnoliopsida</taxon>
        <taxon>eudicotyledons</taxon>
        <taxon>Gunneridae</taxon>
        <taxon>Pentapetalae</taxon>
        <taxon>rosids</taxon>
        <taxon>fabids</taxon>
        <taxon>Fabales</taxon>
        <taxon>Fabaceae</taxon>
        <taxon>Caesalpinioideae</taxon>
        <taxon>Cassia clade</taxon>
        <taxon>Senna</taxon>
    </lineage>
</organism>
<accession>A0A834SK82</accession>
<comment type="caution">
    <text evidence="3">The sequence shown here is derived from an EMBL/GenBank/DDBJ whole genome shotgun (WGS) entry which is preliminary data.</text>
</comment>
<evidence type="ECO:0000256" key="2">
    <source>
        <dbReference type="SAM" id="MobiDB-lite"/>
    </source>
</evidence>
<evidence type="ECO:0000313" key="4">
    <source>
        <dbReference type="Proteomes" id="UP000634136"/>
    </source>
</evidence>
<gene>
    <name evidence="3" type="ORF">G2W53_041613</name>
</gene>